<feature type="non-terminal residue" evidence="2">
    <location>
        <position position="1"/>
    </location>
</feature>
<feature type="non-terminal residue" evidence="2">
    <location>
        <position position="243"/>
    </location>
</feature>
<dbReference type="InterPro" id="IPR054722">
    <property type="entry name" value="PolX-like_BBD"/>
</dbReference>
<protein>
    <recommendedName>
        <fullName evidence="1">Retrovirus-related Pol polyprotein from transposon TNT 1-94-like beta-barrel domain-containing protein</fullName>
    </recommendedName>
</protein>
<name>A0A314KN32_NICAT</name>
<dbReference type="Gramene" id="OIT30718">
    <property type="protein sequence ID" value="OIT30718"/>
    <property type="gene ID" value="A4A49_59611"/>
</dbReference>
<organism evidence="2 3">
    <name type="scientific">Nicotiana attenuata</name>
    <name type="common">Coyote tobacco</name>
    <dbReference type="NCBI Taxonomy" id="49451"/>
    <lineage>
        <taxon>Eukaryota</taxon>
        <taxon>Viridiplantae</taxon>
        <taxon>Streptophyta</taxon>
        <taxon>Embryophyta</taxon>
        <taxon>Tracheophyta</taxon>
        <taxon>Spermatophyta</taxon>
        <taxon>Magnoliopsida</taxon>
        <taxon>eudicotyledons</taxon>
        <taxon>Gunneridae</taxon>
        <taxon>Pentapetalae</taxon>
        <taxon>asterids</taxon>
        <taxon>lamiids</taxon>
        <taxon>Solanales</taxon>
        <taxon>Solanaceae</taxon>
        <taxon>Nicotianoideae</taxon>
        <taxon>Nicotianeae</taxon>
        <taxon>Nicotiana</taxon>
    </lineage>
</organism>
<feature type="domain" description="Retrovirus-related Pol polyprotein from transposon TNT 1-94-like beta-barrel" evidence="1">
    <location>
        <begin position="142"/>
        <end position="218"/>
    </location>
</feature>
<evidence type="ECO:0000313" key="3">
    <source>
        <dbReference type="Proteomes" id="UP000187609"/>
    </source>
</evidence>
<evidence type="ECO:0000313" key="2">
    <source>
        <dbReference type="EMBL" id="OIT30718.1"/>
    </source>
</evidence>
<sequence length="243" mass="27240">IVSQEESQRTLGVTDTHREPLTMLAGKGQNFRPRKPEICDYCGYKEHQKENFFKIIGYPPDFKSKRKNQTTGGKAYANNANANTTTAKEEKAMPTMQAPGKFFTEEQYKQLVNLLSKPNAGECSANMTGIISLLSSADMCNWVIDSGATHLVTYYKDVLKDIKSADSQRIQGVQVPIGNKSKITQTGNTTILENKTVKNILYVPDFKFNLLSMSKLTKDLWCSVTFSLDFCIFQDLYSGRVMG</sequence>
<proteinExistence type="predicted"/>
<comment type="caution">
    <text evidence="2">The sequence shown here is derived from an EMBL/GenBank/DDBJ whole genome shotgun (WGS) entry which is preliminary data.</text>
</comment>
<dbReference type="Proteomes" id="UP000187609">
    <property type="component" value="Unassembled WGS sequence"/>
</dbReference>
<dbReference type="PANTHER" id="PTHR34222:SF77">
    <property type="entry name" value="CCHC-TYPE DOMAIN-CONTAINING PROTEIN"/>
    <property type="match status" value="1"/>
</dbReference>
<dbReference type="AlphaFoldDB" id="A0A314KN32"/>
<gene>
    <name evidence="2" type="ORF">A4A49_59611</name>
</gene>
<dbReference type="EMBL" id="MJEQ01001441">
    <property type="protein sequence ID" value="OIT30718.1"/>
    <property type="molecule type" value="Genomic_DNA"/>
</dbReference>
<accession>A0A314KN32</accession>
<dbReference type="PANTHER" id="PTHR34222">
    <property type="entry name" value="GAG_PRE-INTEGRS DOMAIN-CONTAINING PROTEIN"/>
    <property type="match status" value="1"/>
</dbReference>
<reference evidence="2" key="1">
    <citation type="submission" date="2016-11" db="EMBL/GenBank/DDBJ databases">
        <title>The genome of Nicotiana attenuata.</title>
        <authorList>
            <person name="Xu S."/>
            <person name="Brockmoeller T."/>
            <person name="Gaquerel E."/>
            <person name="Navarro A."/>
            <person name="Kuhl H."/>
            <person name="Gase K."/>
            <person name="Ling Z."/>
            <person name="Zhou W."/>
            <person name="Kreitzer C."/>
            <person name="Stanke M."/>
            <person name="Tang H."/>
            <person name="Lyons E."/>
            <person name="Pandey P."/>
            <person name="Pandey S.P."/>
            <person name="Timmermann B."/>
            <person name="Baldwin I.T."/>
        </authorList>
    </citation>
    <scope>NUCLEOTIDE SEQUENCE [LARGE SCALE GENOMIC DNA]</scope>
    <source>
        <strain evidence="2">UT</strain>
    </source>
</reference>
<evidence type="ECO:0000259" key="1">
    <source>
        <dbReference type="Pfam" id="PF22936"/>
    </source>
</evidence>
<dbReference type="Pfam" id="PF22936">
    <property type="entry name" value="Pol_BBD"/>
    <property type="match status" value="1"/>
</dbReference>
<keyword evidence="3" id="KW-1185">Reference proteome</keyword>